<sequence>AYDSQIGLLKLKIRELEAEMKSTEESRSQNRSQLRHLKAILSPMRRVPPEVLAKIFYFCLKPPIVPQISAAPLLLCRICKKWRDVALKSPELW</sequence>
<comment type="caution">
    <text evidence="2">The sequence shown here is derived from an EMBL/GenBank/DDBJ whole genome shotgun (WGS) entry which is preliminary data.</text>
</comment>
<keyword evidence="1" id="KW-0175">Coiled coil</keyword>
<feature type="coiled-coil region" evidence="1">
    <location>
        <begin position="6"/>
        <end position="33"/>
    </location>
</feature>
<dbReference type="Gene3D" id="1.20.1280.50">
    <property type="match status" value="1"/>
</dbReference>
<accession>A0A9P5Y045</accession>
<evidence type="ECO:0000256" key="1">
    <source>
        <dbReference type="SAM" id="Coils"/>
    </source>
</evidence>
<proteinExistence type="predicted"/>
<reference evidence="2" key="1">
    <citation type="submission" date="2020-11" db="EMBL/GenBank/DDBJ databases">
        <authorList>
            <consortium name="DOE Joint Genome Institute"/>
            <person name="Ahrendt S."/>
            <person name="Riley R."/>
            <person name="Andreopoulos W."/>
            <person name="Labutti K."/>
            <person name="Pangilinan J."/>
            <person name="Ruiz-Duenas F.J."/>
            <person name="Barrasa J.M."/>
            <person name="Sanchez-Garcia M."/>
            <person name="Camarero S."/>
            <person name="Miyauchi S."/>
            <person name="Serrano A."/>
            <person name="Linde D."/>
            <person name="Babiker R."/>
            <person name="Drula E."/>
            <person name="Ayuso-Fernandez I."/>
            <person name="Pacheco R."/>
            <person name="Padilla G."/>
            <person name="Ferreira P."/>
            <person name="Barriuso J."/>
            <person name="Kellner H."/>
            <person name="Castanera R."/>
            <person name="Alfaro M."/>
            <person name="Ramirez L."/>
            <person name="Pisabarro A.G."/>
            <person name="Kuo A."/>
            <person name="Tritt A."/>
            <person name="Lipzen A."/>
            <person name="He G."/>
            <person name="Yan M."/>
            <person name="Ng V."/>
            <person name="Cullen D."/>
            <person name="Martin F."/>
            <person name="Rosso M.-N."/>
            <person name="Henrissat B."/>
            <person name="Hibbett D."/>
            <person name="Martinez A.T."/>
            <person name="Grigoriev I.V."/>
        </authorList>
    </citation>
    <scope>NUCLEOTIDE SEQUENCE</scope>
    <source>
        <strain evidence="2">CBS 247.69</strain>
    </source>
</reference>
<organism evidence="2 3">
    <name type="scientific">Collybia nuda</name>
    <dbReference type="NCBI Taxonomy" id="64659"/>
    <lineage>
        <taxon>Eukaryota</taxon>
        <taxon>Fungi</taxon>
        <taxon>Dikarya</taxon>
        <taxon>Basidiomycota</taxon>
        <taxon>Agaricomycotina</taxon>
        <taxon>Agaricomycetes</taxon>
        <taxon>Agaricomycetidae</taxon>
        <taxon>Agaricales</taxon>
        <taxon>Tricholomatineae</taxon>
        <taxon>Clitocybaceae</taxon>
        <taxon>Collybia</taxon>
    </lineage>
</organism>
<evidence type="ECO:0000313" key="3">
    <source>
        <dbReference type="Proteomes" id="UP000807353"/>
    </source>
</evidence>
<keyword evidence="3" id="KW-1185">Reference proteome</keyword>
<dbReference type="Proteomes" id="UP000807353">
    <property type="component" value="Unassembled WGS sequence"/>
</dbReference>
<name>A0A9P5Y045_9AGAR</name>
<gene>
    <name evidence="2" type="ORF">BDZ94DRAFT_1134033</name>
</gene>
<feature type="non-terminal residue" evidence="2">
    <location>
        <position position="1"/>
    </location>
</feature>
<evidence type="ECO:0000313" key="2">
    <source>
        <dbReference type="EMBL" id="KAF9459869.1"/>
    </source>
</evidence>
<protein>
    <recommendedName>
        <fullName evidence="4">F-box domain-containing protein</fullName>
    </recommendedName>
</protein>
<evidence type="ECO:0008006" key="4">
    <source>
        <dbReference type="Google" id="ProtNLM"/>
    </source>
</evidence>
<dbReference type="EMBL" id="MU150309">
    <property type="protein sequence ID" value="KAF9459869.1"/>
    <property type="molecule type" value="Genomic_DNA"/>
</dbReference>
<dbReference type="AlphaFoldDB" id="A0A9P5Y045"/>
<feature type="non-terminal residue" evidence="2">
    <location>
        <position position="93"/>
    </location>
</feature>
<dbReference type="OrthoDB" id="2269034at2759"/>